<keyword evidence="1" id="KW-0805">Transcription regulation</keyword>
<gene>
    <name evidence="5" type="ORF">DFP94_11192</name>
</gene>
<organism evidence="5 6">
    <name type="scientific">Fontibacillus phaseoli</name>
    <dbReference type="NCBI Taxonomy" id="1416533"/>
    <lineage>
        <taxon>Bacteria</taxon>
        <taxon>Bacillati</taxon>
        <taxon>Bacillota</taxon>
        <taxon>Bacilli</taxon>
        <taxon>Bacillales</taxon>
        <taxon>Paenibacillaceae</taxon>
        <taxon>Fontibacillus</taxon>
    </lineage>
</organism>
<dbReference type="AlphaFoldDB" id="A0A369B5Z4"/>
<dbReference type="InterPro" id="IPR008920">
    <property type="entry name" value="TF_FadR/GntR_C"/>
</dbReference>
<dbReference type="RefSeq" id="WP_245955005.1">
    <property type="nucleotide sequence ID" value="NZ_QPJW01000011.1"/>
</dbReference>
<evidence type="ECO:0000313" key="5">
    <source>
        <dbReference type="EMBL" id="RCX16745.1"/>
    </source>
</evidence>
<dbReference type="SMART" id="SM00345">
    <property type="entry name" value="HTH_GNTR"/>
    <property type="match status" value="1"/>
</dbReference>
<sequence>MKELLHSQSGSAGNSVYAQLKQQIVSMELPPGTALSEKEMSVAFQVSRTPVRESFVRLAQEGLLLVLPQRGTRVSLIDPDLVEEARFMREQLERAVIRLACQSLPAEHLAAMDNNVEQQRESLQKHDEESMFALDEEYHRILFDGCRKLGTWSVIQQMNAHLNRTRIMWLKTDPHWDHLYEQHRQMAEAIRMQDENRADQIMQAHLTLSIASLSVLQEKFPHFFSAVK</sequence>
<dbReference type="Pfam" id="PF07729">
    <property type="entry name" value="FCD"/>
    <property type="match status" value="1"/>
</dbReference>
<dbReference type="SUPFAM" id="SSF48008">
    <property type="entry name" value="GntR ligand-binding domain-like"/>
    <property type="match status" value="1"/>
</dbReference>
<evidence type="ECO:0000256" key="2">
    <source>
        <dbReference type="ARBA" id="ARBA00023125"/>
    </source>
</evidence>
<dbReference type="InterPro" id="IPR036390">
    <property type="entry name" value="WH_DNA-bd_sf"/>
</dbReference>
<proteinExistence type="predicted"/>
<evidence type="ECO:0000259" key="4">
    <source>
        <dbReference type="PROSITE" id="PS50949"/>
    </source>
</evidence>
<name>A0A369B5Z4_9BACL</name>
<dbReference type="PROSITE" id="PS50949">
    <property type="entry name" value="HTH_GNTR"/>
    <property type="match status" value="1"/>
</dbReference>
<dbReference type="EMBL" id="QPJW01000011">
    <property type="protein sequence ID" value="RCX16745.1"/>
    <property type="molecule type" value="Genomic_DNA"/>
</dbReference>
<keyword evidence="3" id="KW-0804">Transcription</keyword>
<dbReference type="InterPro" id="IPR011711">
    <property type="entry name" value="GntR_C"/>
</dbReference>
<keyword evidence="2" id="KW-0238">DNA-binding</keyword>
<dbReference type="CDD" id="cd07377">
    <property type="entry name" value="WHTH_GntR"/>
    <property type="match status" value="1"/>
</dbReference>
<dbReference type="PRINTS" id="PR00035">
    <property type="entry name" value="HTHGNTR"/>
</dbReference>
<protein>
    <submittedName>
        <fullName evidence="5">GntR family transcriptional regulator</fullName>
    </submittedName>
</protein>
<dbReference type="Gene3D" id="1.10.10.10">
    <property type="entry name" value="Winged helix-like DNA-binding domain superfamily/Winged helix DNA-binding domain"/>
    <property type="match status" value="1"/>
</dbReference>
<comment type="caution">
    <text evidence="5">The sequence shown here is derived from an EMBL/GenBank/DDBJ whole genome shotgun (WGS) entry which is preliminary data.</text>
</comment>
<dbReference type="SUPFAM" id="SSF46785">
    <property type="entry name" value="Winged helix' DNA-binding domain"/>
    <property type="match status" value="1"/>
</dbReference>
<dbReference type="PANTHER" id="PTHR43537">
    <property type="entry name" value="TRANSCRIPTIONAL REGULATOR, GNTR FAMILY"/>
    <property type="match status" value="1"/>
</dbReference>
<evidence type="ECO:0000313" key="6">
    <source>
        <dbReference type="Proteomes" id="UP000253090"/>
    </source>
</evidence>
<dbReference type="Pfam" id="PF00392">
    <property type="entry name" value="GntR"/>
    <property type="match status" value="1"/>
</dbReference>
<accession>A0A369B5Z4</accession>
<dbReference type="PANTHER" id="PTHR43537:SF51">
    <property type="entry name" value="HTH-TYPE TRANSCRIPTIONAL REGULATOR LGOR-RELATED"/>
    <property type="match status" value="1"/>
</dbReference>
<dbReference type="Gene3D" id="1.20.120.530">
    <property type="entry name" value="GntR ligand-binding domain-like"/>
    <property type="match status" value="1"/>
</dbReference>
<dbReference type="InterPro" id="IPR036388">
    <property type="entry name" value="WH-like_DNA-bd_sf"/>
</dbReference>
<evidence type="ECO:0000256" key="1">
    <source>
        <dbReference type="ARBA" id="ARBA00023015"/>
    </source>
</evidence>
<feature type="domain" description="HTH gntR-type" evidence="4">
    <location>
        <begin position="10"/>
        <end position="77"/>
    </location>
</feature>
<dbReference type="SMART" id="SM00895">
    <property type="entry name" value="FCD"/>
    <property type="match status" value="1"/>
</dbReference>
<reference evidence="5 6" key="1">
    <citation type="submission" date="2018-07" db="EMBL/GenBank/DDBJ databases">
        <title>Genomic Encyclopedia of Type Strains, Phase III (KMG-III): the genomes of soil and plant-associated and newly described type strains.</title>
        <authorList>
            <person name="Whitman W."/>
        </authorList>
    </citation>
    <scope>NUCLEOTIDE SEQUENCE [LARGE SCALE GENOMIC DNA]</scope>
    <source>
        <strain evidence="5 6">CECT 8333</strain>
    </source>
</reference>
<evidence type="ECO:0000256" key="3">
    <source>
        <dbReference type="ARBA" id="ARBA00023163"/>
    </source>
</evidence>
<keyword evidence="6" id="KW-1185">Reference proteome</keyword>
<dbReference type="InterPro" id="IPR000524">
    <property type="entry name" value="Tscrpt_reg_HTH_GntR"/>
</dbReference>
<dbReference type="GO" id="GO:0003700">
    <property type="term" value="F:DNA-binding transcription factor activity"/>
    <property type="evidence" value="ECO:0007669"/>
    <property type="project" value="InterPro"/>
</dbReference>
<dbReference type="GO" id="GO:0003677">
    <property type="term" value="F:DNA binding"/>
    <property type="evidence" value="ECO:0007669"/>
    <property type="project" value="UniProtKB-KW"/>
</dbReference>
<dbReference type="Proteomes" id="UP000253090">
    <property type="component" value="Unassembled WGS sequence"/>
</dbReference>